<proteinExistence type="predicted"/>
<keyword evidence="1" id="KW-1133">Transmembrane helix</keyword>
<evidence type="ECO:0000256" key="1">
    <source>
        <dbReference type="SAM" id="Phobius"/>
    </source>
</evidence>
<evidence type="ECO:0000259" key="2">
    <source>
        <dbReference type="Pfam" id="PF08268"/>
    </source>
</evidence>
<protein>
    <recommendedName>
        <fullName evidence="2">F-box associated beta-propeller type 3 domain-containing protein</fullName>
    </recommendedName>
</protein>
<dbReference type="EMBL" id="JARPOI010000009">
    <property type="protein sequence ID" value="KAJ9173802.1"/>
    <property type="molecule type" value="Genomic_DNA"/>
</dbReference>
<feature type="domain" description="F-box associated beta-propeller type 3" evidence="2">
    <location>
        <begin position="100"/>
        <end position="219"/>
    </location>
</feature>
<feature type="non-terminal residue" evidence="3">
    <location>
        <position position="1"/>
    </location>
</feature>
<dbReference type="PANTHER" id="PTHR31111">
    <property type="entry name" value="BNAA05G37150D PROTEIN-RELATED"/>
    <property type="match status" value="1"/>
</dbReference>
<feature type="transmembrane region" description="Helical" evidence="1">
    <location>
        <begin position="20"/>
        <end position="47"/>
    </location>
</feature>
<name>A0ABQ9M2T4_HEVBR</name>
<organism evidence="3 4">
    <name type="scientific">Hevea brasiliensis</name>
    <name type="common">Para rubber tree</name>
    <name type="synonym">Siphonia brasiliensis</name>
    <dbReference type="NCBI Taxonomy" id="3981"/>
    <lineage>
        <taxon>Eukaryota</taxon>
        <taxon>Viridiplantae</taxon>
        <taxon>Streptophyta</taxon>
        <taxon>Embryophyta</taxon>
        <taxon>Tracheophyta</taxon>
        <taxon>Spermatophyta</taxon>
        <taxon>Magnoliopsida</taxon>
        <taxon>eudicotyledons</taxon>
        <taxon>Gunneridae</taxon>
        <taxon>Pentapetalae</taxon>
        <taxon>rosids</taxon>
        <taxon>fabids</taxon>
        <taxon>Malpighiales</taxon>
        <taxon>Euphorbiaceae</taxon>
        <taxon>Crotonoideae</taxon>
        <taxon>Micrandreae</taxon>
        <taxon>Hevea</taxon>
    </lineage>
</organism>
<reference evidence="3" key="1">
    <citation type="journal article" date="2023" name="Plant Biotechnol. J.">
        <title>Chromosome-level wild Hevea brasiliensis genome provides new tools for genomic-assisted breeding and valuable loci to elevate rubber yield.</title>
        <authorList>
            <person name="Cheng H."/>
            <person name="Song X."/>
            <person name="Hu Y."/>
            <person name="Wu T."/>
            <person name="Yang Q."/>
            <person name="An Z."/>
            <person name="Feng S."/>
            <person name="Deng Z."/>
            <person name="Wu W."/>
            <person name="Zeng X."/>
            <person name="Tu M."/>
            <person name="Wang X."/>
            <person name="Huang H."/>
        </authorList>
    </citation>
    <scope>NUCLEOTIDE SEQUENCE</scope>
    <source>
        <strain evidence="3">MT/VB/25A 57/8</strain>
    </source>
</reference>
<dbReference type="PANTHER" id="PTHR31111:SF125">
    <property type="entry name" value="F-BOX PROTEIN CPR30-LIKE"/>
    <property type="match status" value="1"/>
</dbReference>
<feature type="transmembrane region" description="Helical" evidence="1">
    <location>
        <begin position="59"/>
        <end position="78"/>
    </location>
</feature>
<evidence type="ECO:0000313" key="4">
    <source>
        <dbReference type="Proteomes" id="UP001174677"/>
    </source>
</evidence>
<dbReference type="Proteomes" id="UP001174677">
    <property type="component" value="Chromosome 9"/>
</dbReference>
<keyword evidence="1" id="KW-0812">Transmembrane</keyword>
<evidence type="ECO:0000313" key="3">
    <source>
        <dbReference type="EMBL" id="KAJ9173802.1"/>
    </source>
</evidence>
<keyword evidence="4" id="KW-1185">Reference proteome</keyword>
<comment type="caution">
    <text evidence="3">The sequence shown here is derived from an EMBL/GenBank/DDBJ whole genome shotgun (WGS) entry which is preliminary data.</text>
</comment>
<keyword evidence="1" id="KW-0472">Membrane</keyword>
<dbReference type="InterPro" id="IPR013187">
    <property type="entry name" value="F-box-assoc_dom_typ3"/>
</dbReference>
<dbReference type="Pfam" id="PF08268">
    <property type="entry name" value="FBA_3"/>
    <property type="match status" value="1"/>
</dbReference>
<gene>
    <name evidence="3" type="ORF">P3X46_016904</name>
</gene>
<sequence length="285" mass="32806">RLTTGFGGLMLTQVPIPIWPIFWVMTFIILKISPSGSYICIFIRLLVKSLIRFKFVAKFYSITITNPSFALLHQPYLWPNQASFSPIRATHCLIIPPCFSCYTTQLVNGILCMDFGICATISNPSTRQVISLPFPFLKNSVGNYKMGTTNYMIFTLGTKKWWQVHGGPNYFAQRESICISGVIFFRSWMSLGTTNWVVSLVSFDVQTENTFCLIKLEGHLIIVDYRLNCEHYCLPFYVFYYNLSRGNFRRVKIFGLPNYDAFDMSCNDVTVTNYIENILPFMLTN</sequence>
<accession>A0ABQ9M2T4</accession>